<dbReference type="STRING" id="9402.L5JKZ6"/>
<gene>
    <name evidence="1" type="ORF">PAL_GLEAN10025160</name>
</gene>
<protein>
    <submittedName>
        <fullName evidence="1">U1 small nuclear ribonucleoprotein A</fullName>
    </submittedName>
</protein>
<evidence type="ECO:0000313" key="1">
    <source>
        <dbReference type="EMBL" id="ELK00074.1"/>
    </source>
</evidence>
<sequence length="140" mass="15071">MRGQAFVIFQVSSTTSVRHPTRSFPFYGKPMSIQACRGPATDDSGAPHRAPHSGPAFLNATPGVILPPGLPPGQIPSVAMPPQQLMLGQMPPAQPLLENPQNHILLLTYELLFAMLFNQFPAFKVQAGATPRALQGFKVT</sequence>
<keyword evidence="2" id="KW-1185">Reference proteome</keyword>
<dbReference type="AlphaFoldDB" id="L5JKZ6"/>
<organism evidence="1 2">
    <name type="scientific">Pteropus alecto</name>
    <name type="common">Black flying fox</name>
    <dbReference type="NCBI Taxonomy" id="9402"/>
    <lineage>
        <taxon>Eukaryota</taxon>
        <taxon>Metazoa</taxon>
        <taxon>Chordata</taxon>
        <taxon>Craniata</taxon>
        <taxon>Vertebrata</taxon>
        <taxon>Euteleostomi</taxon>
        <taxon>Mammalia</taxon>
        <taxon>Eutheria</taxon>
        <taxon>Laurasiatheria</taxon>
        <taxon>Chiroptera</taxon>
        <taxon>Yinpterochiroptera</taxon>
        <taxon>Pteropodoidea</taxon>
        <taxon>Pteropodidae</taxon>
        <taxon>Pteropodinae</taxon>
        <taxon>Pteropus</taxon>
    </lineage>
</organism>
<dbReference type="InParanoid" id="L5JKZ6"/>
<dbReference type="Proteomes" id="UP000010552">
    <property type="component" value="Unassembled WGS sequence"/>
</dbReference>
<keyword evidence="1" id="KW-0687">Ribonucleoprotein</keyword>
<name>L5JKZ6_PTEAL</name>
<reference evidence="2" key="1">
    <citation type="journal article" date="2013" name="Science">
        <title>Comparative analysis of bat genomes provides insight into the evolution of flight and immunity.</title>
        <authorList>
            <person name="Zhang G."/>
            <person name="Cowled C."/>
            <person name="Shi Z."/>
            <person name="Huang Z."/>
            <person name="Bishop-Lilly K.A."/>
            <person name="Fang X."/>
            <person name="Wynne J.W."/>
            <person name="Xiong Z."/>
            <person name="Baker M.L."/>
            <person name="Zhao W."/>
            <person name="Tachedjian M."/>
            <person name="Zhu Y."/>
            <person name="Zhou P."/>
            <person name="Jiang X."/>
            <person name="Ng J."/>
            <person name="Yang L."/>
            <person name="Wu L."/>
            <person name="Xiao J."/>
            <person name="Feng Y."/>
            <person name="Chen Y."/>
            <person name="Sun X."/>
            <person name="Zhang Y."/>
            <person name="Marsh G.A."/>
            <person name="Crameri G."/>
            <person name="Broder C.C."/>
            <person name="Frey K.G."/>
            <person name="Wang L.F."/>
            <person name="Wang J."/>
        </authorList>
    </citation>
    <scope>NUCLEOTIDE SEQUENCE [LARGE SCALE GENOMIC DNA]</scope>
</reference>
<accession>L5JKZ6</accession>
<proteinExistence type="predicted"/>
<evidence type="ECO:0000313" key="2">
    <source>
        <dbReference type="Proteomes" id="UP000010552"/>
    </source>
</evidence>
<dbReference type="GO" id="GO:1990904">
    <property type="term" value="C:ribonucleoprotein complex"/>
    <property type="evidence" value="ECO:0007669"/>
    <property type="project" value="UniProtKB-KW"/>
</dbReference>
<dbReference type="EMBL" id="KB031158">
    <property type="protein sequence ID" value="ELK00074.1"/>
    <property type="molecule type" value="Genomic_DNA"/>
</dbReference>